<accession>A0A0M2GGM5</accession>
<protein>
    <submittedName>
        <fullName evidence="1">Uncharacterized protein</fullName>
    </submittedName>
</protein>
<comment type="caution">
    <text evidence="1">The sequence shown here is derived from an EMBL/GenBank/DDBJ whole genome shotgun (WGS) entry which is preliminary data.</text>
</comment>
<sequence>MASVRNSDRSMRHRISVNTGGHRRKAVLGLFVALAAVLAVAPLVSAGQTETVACCGPIPK</sequence>
<gene>
    <name evidence="1" type="ORF">UK15_37940</name>
</gene>
<name>A0A0M2GGM5_9ACTN</name>
<dbReference type="AlphaFoldDB" id="A0A0M2GGM5"/>
<evidence type="ECO:0000313" key="2">
    <source>
        <dbReference type="Proteomes" id="UP000034786"/>
    </source>
</evidence>
<dbReference type="PATRIC" id="fig|284040.3.peg.7466"/>
<evidence type="ECO:0000313" key="1">
    <source>
        <dbReference type="EMBL" id="KJK33979.1"/>
    </source>
</evidence>
<organism evidence="1 2">
    <name type="scientific">Streptomyces variegatus</name>
    <dbReference type="NCBI Taxonomy" id="284040"/>
    <lineage>
        <taxon>Bacteria</taxon>
        <taxon>Bacillati</taxon>
        <taxon>Actinomycetota</taxon>
        <taxon>Actinomycetes</taxon>
        <taxon>Kitasatosporales</taxon>
        <taxon>Streptomycetaceae</taxon>
        <taxon>Streptomyces</taxon>
    </lineage>
</organism>
<keyword evidence="2" id="KW-1185">Reference proteome</keyword>
<reference evidence="2" key="1">
    <citation type="submission" date="2015-02" db="EMBL/GenBank/DDBJ databases">
        <authorList>
            <person name="Ju K.-S."/>
            <person name="Doroghazi J.R."/>
            <person name="Metcalf W."/>
        </authorList>
    </citation>
    <scope>NUCLEOTIDE SEQUENCE [LARGE SCALE GENOMIC DNA]</scope>
    <source>
        <strain evidence="2">NRRL B-16380</strain>
    </source>
</reference>
<dbReference type="Proteomes" id="UP000034786">
    <property type="component" value="Unassembled WGS sequence"/>
</dbReference>
<dbReference type="EMBL" id="JYJH01000065">
    <property type="protein sequence ID" value="KJK33979.1"/>
    <property type="molecule type" value="Genomic_DNA"/>
</dbReference>
<proteinExistence type="predicted"/>